<accession>A0ABD2BER7</accession>
<dbReference type="EMBL" id="JAUDFV010000105">
    <property type="protein sequence ID" value="KAL2731231.1"/>
    <property type="molecule type" value="Genomic_DNA"/>
</dbReference>
<comment type="caution">
    <text evidence="1">The sequence shown here is derived from an EMBL/GenBank/DDBJ whole genome shotgun (WGS) entry which is preliminary data.</text>
</comment>
<sequence length="95" mass="11568">MMGKHLSSLLTKIYKNIFLYLHVMSARWRPFARNYFLAFDNLRISSITFEYHMYFVEKDERTYRLNTYLANERSNDKSDTIPLDIFISIMRKKNN</sequence>
<gene>
    <name evidence="1" type="ORF">V1478_004776</name>
</gene>
<organism evidence="1 2">
    <name type="scientific">Vespula squamosa</name>
    <name type="common">Southern yellow jacket</name>
    <name type="synonym">Wasp</name>
    <dbReference type="NCBI Taxonomy" id="30214"/>
    <lineage>
        <taxon>Eukaryota</taxon>
        <taxon>Metazoa</taxon>
        <taxon>Ecdysozoa</taxon>
        <taxon>Arthropoda</taxon>
        <taxon>Hexapoda</taxon>
        <taxon>Insecta</taxon>
        <taxon>Pterygota</taxon>
        <taxon>Neoptera</taxon>
        <taxon>Endopterygota</taxon>
        <taxon>Hymenoptera</taxon>
        <taxon>Apocrita</taxon>
        <taxon>Aculeata</taxon>
        <taxon>Vespoidea</taxon>
        <taxon>Vespidae</taxon>
        <taxon>Vespinae</taxon>
        <taxon>Vespula</taxon>
    </lineage>
</organism>
<dbReference type="Proteomes" id="UP001607302">
    <property type="component" value="Unassembled WGS sequence"/>
</dbReference>
<evidence type="ECO:0000313" key="1">
    <source>
        <dbReference type="EMBL" id="KAL2731231.1"/>
    </source>
</evidence>
<name>A0ABD2BER7_VESSQ</name>
<evidence type="ECO:0000313" key="2">
    <source>
        <dbReference type="Proteomes" id="UP001607302"/>
    </source>
</evidence>
<reference evidence="1 2" key="1">
    <citation type="journal article" date="2024" name="Ann. Entomol. Soc. Am.">
        <title>Genomic analyses of the southern and eastern yellowjacket wasps (Hymenoptera: Vespidae) reveal evolutionary signatures of social life.</title>
        <authorList>
            <person name="Catto M.A."/>
            <person name="Caine P.B."/>
            <person name="Orr S.E."/>
            <person name="Hunt B.G."/>
            <person name="Goodisman M.A.D."/>
        </authorList>
    </citation>
    <scope>NUCLEOTIDE SEQUENCE [LARGE SCALE GENOMIC DNA]</scope>
    <source>
        <strain evidence="1">233</strain>
        <tissue evidence="1">Head and thorax</tissue>
    </source>
</reference>
<protein>
    <submittedName>
        <fullName evidence="1">Uncharacterized protein</fullName>
    </submittedName>
</protein>
<keyword evidence="2" id="KW-1185">Reference proteome</keyword>
<proteinExistence type="predicted"/>
<dbReference type="AlphaFoldDB" id="A0ABD2BER7"/>